<gene>
    <name evidence="1" type="ORF">Cch02nite_56560</name>
</gene>
<dbReference type="AlphaFoldDB" id="A0A8J3K4B4"/>
<keyword evidence="2" id="KW-1185">Reference proteome</keyword>
<sequence>MPAPPAVADAELDAWCLRWLASGVSETLFTATHLSTVVGVRLKDDREVVVKVRPAAARLAVCTAVQQALWHAGFPCPRPLLGPVPFGGYAAHAEVLVPGGEVLAVGGDAVERYATLLADLIRRAPRPQVAGVLAPHPPWTAWDHEHAGVWPPPDDRDADLNAQPGSVWLDDVARRVRQRLRDLPAGPTVVGHGDWCAQNLRWRDGQPWAVHDWDSVISAPEPVIVGLAAAVWPAGAVHRAATVDESAAFVEAYQHAAGLRWSAEQVQASWAAGLWVDAFDAKKLALGDRQWLSPDDAEERLRRAGA</sequence>
<dbReference type="SUPFAM" id="SSF56112">
    <property type="entry name" value="Protein kinase-like (PK-like)"/>
    <property type="match status" value="1"/>
</dbReference>
<name>A0A8J3K4B4_9ACTN</name>
<evidence type="ECO:0008006" key="3">
    <source>
        <dbReference type="Google" id="ProtNLM"/>
    </source>
</evidence>
<organism evidence="1 2">
    <name type="scientific">Catellatospora chokoriensis</name>
    <dbReference type="NCBI Taxonomy" id="310353"/>
    <lineage>
        <taxon>Bacteria</taxon>
        <taxon>Bacillati</taxon>
        <taxon>Actinomycetota</taxon>
        <taxon>Actinomycetes</taxon>
        <taxon>Micromonosporales</taxon>
        <taxon>Micromonosporaceae</taxon>
        <taxon>Catellatospora</taxon>
    </lineage>
</organism>
<proteinExistence type="predicted"/>
<evidence type="ECO:0000313" key="2">
    <source>
        <dbReference type="Proteomes" id="UP000619293"/>
    </source>
</evidence>
<dbReference type="InterPro" id="IPR011009">
    <property type="entry name" value="Kinase-like_dom_sf"/>
</dbReference>
<dbReference type="Proteomes" id="UP000619293">
    <property type="component" value="Unassembled WGS sequence"/>
</dbReference>
<comment type="caution">
    <text evidence="1">The sequence shown here is derived from an EMBL/GenBank/DDBJ whole genome shotgun (WGS) entry which is preliminary data.</text>
</comment>
<protein>
    <recommendedName>
        <fullName evidence="3">Aminoglycoside phosphotransferase domain-containing protein</fullName>
    </recommendedName>
</protein>
<reference evidence="1 2" key="1">
    <citation type="submission" date="2021-01" db="EMBL/GenBank/DDBJ databases">
        <title>Whole genome shotgun sequence of Catellatospora chokoriensis NBRC 107358.</title>
        <authorList>
            <person name="Komaki H."/>
            <person name="Tamura T."/>
        </authorList>
    </citation>
    <scope>NUCLEOTIDE SEQUENCE [LARGE SCALE GENOMIC DNA]</scope>
    <source>
        <strain evidence="1 2">NBRC 107358</strain>
    </source>
</reference>
<evidence type="ECO:0000313" key="1">
    <source>
        <dbReference type="EMBL" id="GIF92212.1"/>
    </source>
</evidence>
<dbReference type="EMBL" id="BONG01000042">
    <property type="protein sequence ID" value="GIF92212.1"/>
    <property type="molecule type" value="Genomic_DNA"/>
</dbReference>
<accession>A0A8J3K4B4</accession>